<organism evidence="2 3">
    <name type="scientific">Paenibacillus mendelii</name>
    <dbReference type="NCBI Taxonomy" id="206163"/>
    <lineage>
        <taxon>Bacteria</taxon>
        <taxon>Bacillati</taxon>
        <taxon>Bacillota</taxon>
        <taxon>Bacilli</taxon>
        <taxon>Bacillales</taxon>
        <taxon>Paenibacillaceae</taxon>
        <taxon>Paenibacillus</taxon>
    </lineage>
</organism>
<feature type="transmembrane region" description="Helical" evidence="1">
    <location>
        <begin position="203"/>
        <end position="222"/>
    </location>
</feature>
<dbReference type="Proteomes" id="UP001589818">
    <property type="component" value="Unassembled WGS sequence"/>
</dbReference>
<feature type="transmembrane region" description="Helical" evidence="1">
    <location>
        <begin position="81"/>
        <end position="106"/>
    </location>
</feature>
<feature type="transmembrane region" description="Helical" evidence="1">
    <location>
        <begin position="162"/>
        <end position="183"/>
    </location>
</feature>
<feature type="transmembrane region" description="Helical" evidence="1">
    <location>
        <begin position="21"/>
        <end position="40"/>
    </location>
</feature>
<name>A0ABV6J7N2_9BACL</name>
<dbReference type="EMBL" id="JBHLVF010000013">
    <property type="protein sequence ID" value="MFC0391898.1"/>
    <property type="molecule type" value="Genomic_DNA"/>
</dbReference>
<keyword evidence="3" id="KW-1185">Reference proteome</keyword>
<sequence length="227" mass="26137">MNAMTGIFKIHLKYKNYWFTLPWCILLLNFSINWTIGYFFEEEFYTGGLSSIYVYIFIMGTILLHQTFPFAIGLSIRRTDYYWGTAAISVIVTLLSSILLMPLSIIETKFTEGWGVSLHYFNLPYLSDGSILEQMWISFVLLLFFFYLGFVTASVHRRYGKIGLLLLSVAAFLASSLGIFLMSYYKWWGSLFTSMADLSAFQIASWTFPITLILAGISYLLLRRSTV</sequence>
<evidence type="ECO:0000256" key="1">
    <source>
        <dbReference type="SAM" id="Phobius"/>
    </source>
</evidence>
<evidence type="ECO:0008006" key="4">
    <source>
        <dbReference type="Google" id="ProtNLM"/>
    </source>
</evidence>
<evidence type="ECO:0000313" key="2">
    <source>
        <dbReference type="EMBL" id="MFC0391898.1"/>
    </source>
</evidence>
<gene>
    <name evidence="2" type="ORF">ACFFJ8_11055</name>
</gene>
<protein>
    <recommendedName>
        <fullName evidence="4">ABC transporter permease</fullName>
    </recommendedName>
</protein>
<proteinExistence type="predicted"/>
<feature type="transmembrane region" description="Helical" evidence="1">
    <location>
        <begin position="52"/>
        <end position="74"/>
    </location>
</feature>
<dbReference type="RefSeq" id="WP_204820259.1">
    <property type="nucleotide sequence ID" value="NZ_JANHOF010000007.1"/>
</dbReference>
<keyword evidence="1" id="KW-0472">Membrane</keyword>
<accession>A0ABV6J7N2</accession>
<reference evidence="2 3" key="1">
    <citation type="submission" date="2024-09" db="EMBL/GenBank/DDBJ databases">
        <authorList>
            <person name="Sun Q."/>
            <person name="Mori K."/>
        </authorList>
    </citation>
    <scope>NUCLEOTIDE SEQUENCE [LARGE SCALE GENOMIC DNA]</scope>
    <source>
        <strain evidence="2 3">CCM 4839</strain>
    </source>
</reference>
<comment type="caution">
    <text evidence="2">The sequence shown here is derived from an EMBL/GenBank/DDBJ whole genome shotgun (WGS) entry which is preliminary data.</text>
</comment>
<evidence type="ECO:0000313" key="3">
    <source>
        <dbReference type="Proteomes" id="UP001589818"/>
    </source>
</evidence>
<keyword evidence="1" id="KW-1133">Transmembrane helix</keyword>
<keyword evidence="1" id="KW-0812">Transmembrane</keyword>
<feature type="transmembrane region" description="Helical" evidence="1">
    <location>
        <begin position="135"/>
        <end position="155"/>
    </location>
</feature>